<evidence type="ECO:0000313" key="4">
    <source>
        <dbReference type="Proteomes" id="UP000663880"/>
    </source>
</evidence>
<evidence type="ECO:0000256" key="2">
    <source>
        <dbReference type="SAM" id="SignalP"/>
    </source>
</evidence>
<protein>
    <submittedName>
        <fullName evidence="3">Uncharacterized protein</fullName>
    </submittedName>
</protein>
<reference evidence="3" key="1">
    <citation type="submission" date="2021-02" db="EMBL/GenBank/DDBJ databases">
        <authorList>
            <person name="Steward A R."/>
        </authorList>
    </citation>
    <scope>NUCLEOTIDE SEQUENCE</scope>
</reference>
<dbReference type="AlphaFoldDB" id="A0A821KXH3"/>
<feature type="region of interest" description="Disordered" evidence="1">
    <location>
        <begin position="211"/>
        <end position="247"/>
    </location>
</feature>
<dbReference type="Proteomes" id="UP000663880">
    <property type="component" value="Unassembled WGS sequence"/>
</dbReference>
<accession>A0A821KXH3</accession>
<name>A0A821KXH3_9NEOP</name>
<feature type="compositionally biased region" description="Basic residues" evidence="1">
    <location>
        <begin position="219"/>
        <end position="236"/>
    </location>
</feature>
<dbReference type="EMBL" id="CAJOBZ010000001">
    <property type="protein sequence ID" value="CAF4742261.1"/>
    <property type="molecule type" value="Genomic_DNA"/>
</dbReference>
<keyword evidence="4" id="KW-1185">Reference proteome</keyword>
<evidence type="ECO:0000313" key="3">
    <source>
        <dbReference type="EMBL" id="CAF4742261.1"/>
    </source>
</evidence>
<proteinExistence type="predicted"/>
<gene>
    <name evidence="3" type="ORF">PMACD_LOCUS99</name>
</gene>
<evidence type="ECO:0000256" key="1">
    <source>
        <dbReference type="SAM" id="MobiDB-lite"/>
    </source>
</evidence>
<comment type="caution">
    <text evidence="3">The sequence shown here is derived from an EMBL/GenBank/DDBJ whole genome shotgun (WGS) entry which is preliminary data.</text>
</comment>
<feature type="chain" id="PRO_5032919377" evidence="2">
    <location>
        <begin position="16"/>
        <end position="266"/>
    </location>
</feature>
<organism evidence="3 4">
    <name type="scientific">Pieris macdunnoughi</name>
    <dbReference type="NCBI Taxonomy" id="345717"/>
    <lineage>
        <taxon>Eukaryota</taxon>
        <taxon>Metazoa</taxon>
        <taxon>Ecdysozoa</taxon>
        <taxon>Arthropoda</taxon>
        <taxon>Hexapoda</taxon>
        <taxon>Insecta</taxon>
        <taxon>Pterygota</taxon>
        <taxon>Neoptera</taxon>
        <taxon>Endopterygota</taxon>
        <taxon>Lepidoptera</taxon>
        <taxon>Glossata</taxon>
        <taxon>Ditrysia</taxon>
        <taxon>Papilionoidea</taxon>
        <taxon>Pieridae</taxon>
        <taxon>Pierinae</taxon>
        <taxon>Pieris</taxon>
    </lineage>
</organism>
<sequence>MYFLLCLLVFIKAETQKTPVLFVKELSKESLRNEILKHILGIDSYSVAKELRTSDNPYPDYDVDKTVLRKIESDIKNRKHDKRCQNNELRTSQHTNVMVFIKAETLEILRESEINPVLFDREISKESLRNEILKHVLGIDSYSVAKELRTSNNPYPDNDVDKTVLRKIESDFKNKNHDKRCQNNELRTSQHTNVMGKQKGYERKAITDKTRHDILRQKTPARLKKKKPGYRPRPGRPKPWFRPPHSSEEDFMKLNSLLQLTQKFIF</sequence>
<keyword evidence="2" id="KW-0732">Signal</keyword>
<feature type="signal peptide" evidence="2">
    <location>
        <begin position="1"/>
        <end position="15"/>
    </location>
</feature>